<evidence type="ECO:0000256" key="7">
    <source>
        <dbReference type="ARBA" id="ARBA00023242"/>
    </source>
</evidence>
<feature type="compositionally biased region" description="Basic residues" evidence="9">
    <location>
        <begin position="181"/>
        <end position="193"/>
    </location>
</feature>
<evidence type="ECO:0000256" key="4">
    <source>
        <dbReference type="ARBA" id="ARBA00022771"/>
    </source>
</evidence>
<dbReference type="AlphaFoldDB" id="A0A367IJN2"/>
<evidence type="ECO:0000313" key="12">
    <source>
        <dbReference type="Proteomes" id="UP000253551"/>
    </source>
</evidence>
<dbReference type="FunFam" id="3.30.160.60:FF:001102">
    <property type="entry name" value="Transcription factor IIIA"/>
    <property type="match status" value="1"/>
</dbReference>
<evidence type="ECO:0000256" key="8">
    <source>
        <dbReference type="PROSITE-ProRule" id="PRU00042"/>
    </source>
</evidence>
<name>A0A367IJN2_RHIST</name>
<evidence type="ECO:0000256" key="1">
    <source>
        <dbReference type="ARBA" id="ARBA00004123"/>
    </source>
</evidence>
<dbReference type="GO" id="GO:0008270">
    <property type="term" value="F:zinc ion binding"/>
    <property type="evidence" value="ECO:0007669"/>
    <property type="project" value="UniProtKB-KW"/>
</dbReference>
<keyword evidence="2" id="KW-0479">Metal-binding</keyword>
<dbReference type="OrthoDB" id="6077919at2759"/>
<keyword evidence="3" id="KW-0677">Repeat</keyword>
<dbReference type="GO" id="GO:0000978">
    <property type="term" value="F:RNA polymerase II cis-regulatory region sequence-specific DNA binding"/>
    <property type="evidence" value="ECO:0007669"/>
    <property type="project" value="TreeGrafter"/>
</dbReference>
<dbReference type="InterPro" id="IPR013087">
    <property type="entry name" value="Znf_C2H2_type"/>
</dbReference>
<dbReference type="SMART" id="SM00355">
    <property type="entry name" value="ZnF_C2H2"/>
    <property type="match status" value="2"/>
</dbReference>
<dbReference type="Pfam" id="PF00096">
    <property type="entry name" value="zf-C2H2"/>
    <property type="match status" value="2"/>
</dbReference>
<dbReference type="Gene3D" id="3.30.160.60">
    <property type="entry name" value="Classic Zinc Finger"/>
    <property type="match status" value="2"/>
</dbReference>
<gene>
    <name evidence="11" type="ORF">CU098_004749</name>
</gene>
<dbReference type="STRING" id="4846.A0A367IJN2"/>
<dbReference type="FunFam" id="3.30.160.60:FF:001465">
    <property type="entry name" value="Zinc finger protein 560"/>
    <property type="match status" value="1"/>
</dbReference>
<evidence type="ECO:0000256" key="2">
    <source>
        <dbReference type="ARBA" id="ARBA00022723"/>
    </source>
</evidence>
<comment type="caution">
    <text evidence="11">The sequence shown here is derived from an EMBL/GenBank/DDBJ whole genome shotgun (WGS) entry which is preliminary data.</text>
</comment>
<dbReference type="InterPro" id="IPR036236">
    <property type="entry name" value="Znf_C2H2_sf"/>
</dbReference>
<keyword evidence="6" id="KW-0238">DNA-binding</keyword>
<keyword evidence="7" id="KW-0539">Nucleus</keyword>
<dbReference type="SUPFAM" id="SSF57667">
    <property type="entry name" value="beta-beta-alpha zinc fingers"/>
    <property type="match status" value="1"/>
</dbReference>
<organism evidence="11 12">
    <name type="scientific">Rhizopus stolonifer</name>
    <name type="common">Rhizopus nigricans</name>
    <dbReference type="NCBI Taxonomy" id="4846"/>
    <lineage>
        <taxon>Eukaryota</taxon>
        <taxon>Fungi</taxon>
        <taxon>Fungi incertae sedis</taxon>
        <taxon>Mucoromycota</taxon>
        <taxon>Mucoromycotina</taxon>
        <taxon>Mucoromycetes</taxon>
        <taxon>Mucorales</taxon>
        <taxon>Mucorineae</taxon>
        <taxon>Rhizopodaceae</taxon>
        <taxon>Rhizopus</taxon>
    </lineage>
</organism>
<feature type="region of interest" description="Disordered" evidence="9">
    <location>
        <begin position="177"/>
        <end position="209"/>
    </location>
</feature>
<reference evidence="11 12" key="1">
    <citation type="journal article" date="2018" name="G3 (Bethesda)">
        <title>Phylogenetic and Phylogenomic Definition of Rhizopus Species.</title>
        <authorList>
            <person name="Gryganskyi A.P."/>
            <person name="Golan J."/>
            <person name="Dolatabadi S."/>
            <person name="Mondo S."/>
            <person name="Robb S."/>
            <person name="Idnurm A."/>
            <person name="Muszewska A."/>
            <person name="Steczkiewicz K."/>
            <person name="Masonjones S."/>
            <person name="Liao H.L."/>
            <person name="Gajdeczka M.T."/>
            <person name="Anike F."/>
            <person name="Vuek A."/>
            <person name="Anishchenko I.M."/>
            <person name="Voigt K."/>
            <person name="de Hoog G.S."/>
            <person name="Smith M.E."/>
            <person name="Heitman J."/>
            <person name="Vilgalys R."/>
            <person name="Stajich J.E."/>
        </authorList>
    </citation>
    <scope>NUCLEOTIDE SEQUENCE [LARGE SCALE GENOMIC DNA]</scope>
    <source>
        <strain evidence="11 12">LSU 92-RS-03</strain>
    </source>
</reference>
<keyword evidence="4 8" id="KW-0863">Zinc-finger</keyword>
<protein>
    <recommendedName>
        <fullName evidence="10">C2H2-type domain-containing protein</fullName>
    </recommendedName>
</protein>
<evidence type="ECO:0000259" key="10">
    <source>
        <dbReference type="PROSITE" id="PS50157"/>
    </source>
</evidence>
<evidence type="ECO:0000256" key="9">
    <source>
        <dbReference type="SAM" id="MobiDB-lite"/>
    </source>
</evidence>
<keyword evidence="5" id="KW-0862">Zinc</keyword>
<dbReference type="PROSITE" id="PS50157">
    <property type="entry name" value="ZINC_FINGER_C2H2_2"/>
    <property type="match status" value="2"/>
</dbReference>
<evidence type="ECO:0000313" key="11">
    <source>
        <dbReference type="EMBL" id="RCH77836.1"/>
    </source>
</evidence>
<comment type="subcellular location">
    <subcellularLocation>
        <location evidence="1">Nucleus</location>
    </subcellularLocation>
</comment>
<feature type="domain" description="C2H2-type" evidence="10">
    <location>
        <begin position="219"/>
        <end position="246"/>
    </location>
</feature>
<dbReference type="Proteomes" id="UP000253551">
    <property type="component" value="Unassembled WGS sequence"/>
</dbReference>
<keyword evidence="12" id="KW-1185">Reference proteome</keyword>
<dbReference type="PROSITE" id="PS00028">
    <property type="entry name" value="ZINC_FINGER_C2H2_1"/>
    <property type="match status" value="2"/>
</dbReference>
<accession>A0A367IJN2</accession>
<evidence type="ECO:0000256" key="6">
    <source>
        <dbReference type="ARBA" id="ARBA00023125"/>
    </source>
</evidence>
<feature type="domain" description="C2H2-type" evidence="10">
    <location>
        <begin position="247"/>
        <end position="275"/>
    </location>
</feature>
<evidence type="ECO:0000256" key="3">
    <source>
        <dbReference type="ARBA" id="ARBA00022737"/>
    </source>
</evidence>
<dbReference type="PANTHER" id="PTHR23235:SF120">
    <property type="entry name" value="KRUPPEL-LIKE FACTOR 15"/>
    <property type="match status" value="1"/>
</dbReference>
<proteinExistence type="predicted"/>
<dbReference type="PANTHER" id="PTHR23235">
    <property type="entry name" value="KRUEPPEL-LIKE TRANSCRIPTION FACTOR"/>
    <property type="match status" value="1"/>
</dbReference>
<evidence type="ECO:0000256" key="5">
    <source>
        <dbReference type="ARBA" id="ARBA00022833"/>
    </source>
</evidence>
<dbReference type="EMBL" id="PJQM01007696">
    <property type="protein sequence ID" value="RCH77836.1"/>
    <property type="molecule type" value="Genomic_DNA"/>
</dbReference>
<sequence length="275" mass="30953">MSSNNSVIFPSVNFSRSSSEHDLISLTSSSMDNNSFSTADDYYNTSERKPSILPYQDYDASVQQFSAMLPLLTPPSDSIYCQDPWFKRQSYMCDPYCCYSSASSYDPCCSYGNSSDSIASCYSPTCHECNLITPTESPSIDHSGIKNLLAFDQPNYFHPYNDIQNCSETIPMAVPSIHNNNSRKLRGYSKSKRQSSIDSTSSESELSEKPFLATAPRRYKCTVCPKRFTRPSSLATHMHSHTGEKPYECEHDGCGRRFSVVSNLRRHAKIHSHHS</sequence>
<dbReference type="GO" id="GO:0000981">
    <property type="term" value="F:DNA-binding transcription factor activity, RNA polymerase II-specific"/>
    <property type="evidence" value="ECO:0007669"/>
    <property type="project" value="TreeGrafter"/>
</dbReference>
<dbReference type="GO" id="GO:0005634">
    <property type="term" value="C:nucleus"/>
    <property type="evidence" value="ECO:0007669"/>
    <property type="project" value="UniProtKB-SubCell"/>
</dbReference>
<dbReference type="GO" id="GO:0000122">
    <property type="term" value="P:negative regulation of transcription by RNA polymerase II"/>
    <property type="evidence" value="ECO:0007669"/>
    <property type="project" value="UniProtKB-ARBA"/>
</dbReference>